<name>A0A0D0GLI1_9SPHI</name>
<dbReference type="OrthoDB" id="445589at2"/>
<keyword evidence="7 9" id="KW-0472">Membrane</keyword>
<keyword evidence="3" id="KW-1003">Cell membrane</keyword>
<dbReference type="InterPro" id="IPR044669">
    <property type="entry name" value="YneE/VCCN1/2-like"/>
</dbReference>
<accession>A0A0D0GLI1</accession>
<dbReference type="RefSeq" id="WP_041882013.1">
    <property type="nucleotide sequence ID" value="NZ_CP157278.1"/>
</dbReference>
<evidence type="ECO:0000256" key="3">
    <source>
        <dbReference type="ARBA" id="ARBA00022475"/>
    </source>
</evidence>
<protein>
    <submittedName>
        <fullName evidence="10">Contig47, whole genome shotgun sequence</fullName>
    </submittedName>
</protein>
<dbReference type="STRING" id="1503925.TH53_11350"/>
<feature type="transmembrane region" description="Helical" evidence="9">
    <location>
        <begin position="209"/>
        <end position="228"/>
    </location>
</feature>
<dbReference type="EMBL" id="JXRA01000047">
    <property type="protein sequence ID" value="KIO77055.1"/>
    <property type="molecule type" value="Genomic_DNA"/>
</dbReference>
<dbReference type="Proteomes" id="UP000032049">
    <property type="component" value="Unassembled WGS sequence"/>
</dbReference>
<organism evidence="10 11">
    <name type="scientific">Pedobacter lusitanus</name>
    <dbReference type="NCBI Taxonomy" id="1503925"/>
    <lineage>
        <taxon>Bacteria</taxon>
        <taxon>Pseudomonadati</taxon>
        <taxon>Bacteroidota</taxon>
        <taxon>Sphingobacteriia</taxon>
        <taxon>Sphingobacteriales</taxon>
        <taxon>Sphingobacteriaceae</taxon>
        <taxon>Pedobacter</taxon>
    </lineage>
</organism>
<evidence type="ECO:0000313" key="11">
    <source>
        <dbReference type="Proteomes" id="UP000032049"/>
    </source>
</evidence>
<reference evidence="10 11" key="1">
    <citation type="submission" date="2015-01" db="EMBL/GenBank/DDBJ databases">
        <title>Draft genome sequence of Pedobacter sp. NL19 isolated from sludge of an effluent treatment pond in an abandoned uranium mine.</title>
        <authorList>
            <person name="Santos T."/>
            <person name="Caetano T."/>
            <person name="Covas C."/>
            <person name="Cruz A."/>
            <person name="Mendo S."/>
        </authorList>
    </citation>
    <scope>NUCLEOTIDE SEQUENCE [LARGE SCALE GENOMIC DNA]</scope>
    <source>
        <strain evidence="10 11">NL19</strain>
    </source>
</reference>
<comment type="subcellular location">
    <subcellularLocation>
        <location evidence="1">Cell membrane</location>
        <topology evidence="1">Multi-pass membrane protein</topology>
    </subcellularLocation>
</comment>
<dbReference type="PANTHER" id="PTHR33281:SF19">
    <property type="entry name" value="VOLTAGE-DEPENDENT ANION CHANNEL-FORMING PROTEIN YNEE"/>
    <property type="match status" value="1"/>
</dbReference>
<dbReference type="PANTHER" id="PTHR33281">
    <property type="entry name" value="UPF0187 PROTEIN YNEE"/>
    <property type="match status" value="1"/>
</dbReference>
<keyword evidence="2" id="KW-0813">Transport</keyword>
<evidence type="ECO:0000256" key="5">
    <source>
        <dbReference type="ARBA" id="ARBA00022989"/>
    </source>
</evidence>
<keyword evidence="6" id="KW-0406">Ion transport</keyword>
<feature type="transmembrane region" description="Helical" evidence="9">
    <location>
        <begin position="21"/>
        <end position="38"/>
    </location>
</feature>
<evidence type="ECO:0000256" key="8">
    <source>
        <dbReference type="ARBA" id="ARBA00034708"/>
    </source>
</evidence>
<feature type="transmembrane region" description="Helical" evidence="9">
    <location>
        <begin position="234"/>
        <end position="252"/>
    </location>
</feature>
<evidence type="ECO:0000256" key="4">
    <source>
        <dbReference type="ARBA" id="ARBA00022692"/>
    </source>
</evidence>
<evidence type="ECO:0000313" key="10">
    <source>
        <dbReference type="EMBL" id="KIO77055.1"/>
    </source>
</evidence>
<evidence type="ECO:0000256" key="7">
    <source>
        <dbReference type="ARBA" id="ARBA00023136"/>
    </source>
</evidence>
<dbReference type="GO" id="GO:0005886">
    <property type="term" value="C:plasma membrane"/>
    <property type="evidence" value="ECO:0007669"/>
    <property type="project" value="UniProtKB-SubCell"/>
</dbReference>
<sequence>MLIVHNIRLSRILRNTWQVDLIMIVSCTGAYLTRAFLIKHHFEIPAIIPAVLGTAIAFFIGFNNNQAYDRWWEARKIWGALVNDSRSWARSVITYISQNEISDEEFKTLKNRMVRRHIGFLYALKAKLRGAVDENYQQYMEEADLKEINQHSNVHNAILTLQSRELQQLNKDGMIDGFRFIELNHLLIRFSDEMGKAERIKNTVFPTTYNYFTKVFIWLFIVSLTLVVSHEAGLWSIFIGWLVGFVFVSTQINGMSLIDPFENNSSSVPLNQITRTIEINLLEMIGAEKIPAPVKPINDEYIL</sequence>
<comment type="similarity">
    <text evidence="8">Belongs to the anion channel-forming bestrophin (TC 1.A.46) family.</text>
</comment>
<keyword evidence="11" id="KW-1185">Reference proteome</keyword>
<dbReference type="Pfam" id="PF25539">
    <property type="entry name" value="Bestrophin_2"/>
    <property type="match status" value="1"/>
</dbReference>
<dbReference type="GO" id="GO:0005254">
    <property type="term" value="F:chloride channel activity"/>
    <property type="evidence" value="ECO:0007669"/>
    <property type="project" value="InterPro"/>
</dbReference>
<keyword evidence="4 9" id="KW-0812">Transmembrane</keyword>
<evidence type="ECO:0000256" key="9">
    <source>
        <dbReference type="SAM" id="Phobius"/>
    </source>
</evidence>
<gene>
    <name evidence="10" type="ORF">TH53_11350</name>
</gene>
<proteinExistence type="inferred from homology"/>
<evidence type="ECO:0000256" key="2">
    <source>
        <dbReference type="ARBA" id="ARBA00022448"/>
    </source>
</evidence>
<comment type="caution">
    <text evidence="10">The sequence shown here is derived from an EMBL/GenBank/DDBJ whole genome shotgun (WGS) entry which is preliminary data.</text>
</comment>
<dbReference type="AlphaFoldDB" id="A0A0D0GLI1"/>
<evidence type="ECO:0000256" key="1">
    <source>
        <dbReference type="ARBA" id="ARBA00004651"/>
    </source>
</evidence>
<evidence type="ECO:0000256" key="6">
    <source>
        <dbReference type="ARBA" id="ARBA00023065"/>
    </source>
</evidence>
<keyword evidence="5 9" id="KW-1133">Transmembrane helix</keyword>
<feature type="transmembrane region" description="Helical" evidence="9">
    <location>
        <begin position="44"/>
        <end position="62"/>
    </location>
</feature>